<evidence type="ECO:0000256" key="3">
    <source>
        <dbReference type="ARBA" id="ARBA00023015"/>
    </source>
</evidence>
<dbReference type="CDD" id="cd17537">
    <property type="entry name" value="REC_FixJ"/>
    <property type="match status" value="1"/>
</dbReference>
<dbReference type="PROSITE" id="PS00622">
    <property type="entry name" value="HTH_LUXR_1"/>
    <property type="match status" value="1"/>
</dbReference>
<dbReference type="PANTHER" id="PTHR44688">
    <property type="entry name" value="DNA-BINDING TRANSCRIPTIONAL ACTIVATOR DEVR_DOSR"/>
    <property type="match status" value="1"/>
</dbReference>
<evidence type="ECO:0000256" key="6">
    <source>
        <dbReference type="PROSITE-ProRule" id="PRU00169"/>
    </source>
</evidence>
<evidence type="ECO:0000256" key="5">
    <source>
        <dbReference type="ARBA" id="ARBA00023163"/>
    </source>
</evidence>
<keyword evidence="10" id="KW-1185">Reference proteome</keyword>
<protein>
    <submittedName>
        <fullName evidence="9">Response regulator</fullName>
    </submittedName>
</protein>
<dbReference type="InterPro" id="IPR000792">
    <property type="entry name" value="Tscrpt_reg_LuxR_C"/>
</dbReference>
<dbReference type="FunFam" id="3.40.50.2300:FF:000018">
    <property type="entry name" value="DNA-binding transcriptional regulator NtrC"/>
    <property type="match status" value="1"/>
</dbReference>
<evidence type="ECO:0000259" key="8">
    <source>
        <dbReference type="PROSITE" id="PS50110"/>
    </source>
</evidence>
<dbReference type="GO" id="GO:0000160">
    <property type="term" value="P:phosphorelay signal transduction system"/>
    <property type="evidence" value="ECO:0007669"/>
    <property type="project" value="UniProtKB-KW"/>
</dbReference>
<dbReference type="AlphaFoldDB" id="A0A6I4SPH1"/>
<dbReference type="PANTHER" id="PTHR44688:SF16">
    <property type="entry name" value="DNA-BINDING TRANSCRIPTIONAL ACTIVATOR DEVR_DOSR"/>
    <property type="match status" value="1"/>
</dbReference>
<evidence type="ECO:0000259" key="7">
    <source>
        <dbReference type="PROSITE" id="PS50043"/>
    </source>
</evidence>
<keyword evidence="2" id="KW-0902">Two-component regulatory system</keyword>
<organism evidence="9 10">
    <name type="scientific">Pontixanthobacter gangjinensis</name>
    <dbReference type="NCBI Taxonomy" id="1028742"/>
    <lineage>
        <taxon>Bacteria</taxon>
        <taxon>Pseudomonadati</taxon>
        <taxon>Pseudomonadota</taxon>
        <taxon>Alphaproteobacteria</taxon>
        <taxon>Sphingomonadales</taxon>
        <taxon>Erythrobacteraceae</taxon>
        <taxon>Pontixanthobacter</taxon>
    </lineage>
</organism>
<evidence type="ECO:0000256" key="4">
    <source>
        <dbReference type="ARBA" id="ARBA00023125"/>
    </source>
</evidence>
<proteinExistence type="predicted"/>
<dbReference type="GO" id="GO:0006355">
    <property type="term" value="P:regulation of DNA-templated transcription"/>
    <property type="evidence" value="ECO:0007669"/>
    <property type="project" value="InterPro"/>
</dbReference>
<dbReference type="PROSITE" id="PS50043">
    <property type="entry name" value="HTH_LUXR_2"/>
    <property type="match status" value="1"/>
</dbReference>
<feature type="modified residue" description="4-aspartylphosphate" evidence="6">
    <location>
        <position position="56"/>
    </location>
</feature>
<dbReference type="SMART" id="SM00421">
    <property type="entry name" value="HTH_LUXR"/>
    <property type="match status" value="1"/>
</dbReference>
<name>A0A6I4SPH1_9SPHN</name>
<comment type="caution">
    <text evidence="9">The sequence shown here is derived from an EMBL/GenBank/DDBJ whole genome shotgun (WGS) entry which is preliminary data.</text>
</comment>
<evidence type="ECO:0000256" key="2">
    <source>
        <dbReference type="ARBA" id="ARBA00023012"/>
    </source>
</evidence>
<dbReference type="SUPFAM" id="SSF52172">
    <property type="entry name" value="CheY-like"/>
    <property type="match status" value="1"/>
</dbReference>
<feature type="domain" description="Response regulatory" evidence="8">
    <location>
        <begin position="7"/>
        <end position="121"/>
    </location>
</feature>
<dbReference type="InterPro" id="IPR036388">
    <property type="entry name" value="WH-like_DNA-bd_sf"/>
</dbReference>
<dbReference type="Gene3D" id="3.40.50.2300">
    <property type="match status" value="1"/>
</dbReference>
<dbReference type="InterPro" id="IPR016032">
    <property type="entry name" value="Sig_transdc_resp-reg_C-effctor"/>
</dbReference>
<gene>
    <name evidence="9" type="ORF">GRI36_10330</name>
</gene>
<evidence type="ECO:0000256" key="1">
    <source>
        <dbReference type="ARBA" id="ARBA00022553"/>
    </source>
</evidence>
<dbReference type="SMART" id="SM00448">
    <property type="entry name" value="REC"/>
    <property type="match status" value="1"/>
</dbReference>
<dbReference type="SUPFAM" id="SSF46894">
    <property type="entry name" value="C-terminal effector domain of the bipartite response regulators"/>
    <property type="match status" value="1"/>
</dbReference>
<dbReference type="PRINTS" id="PR00038">
    <property type="entry name" value="HTHLUXR"/>
</dbReference>
<dbReference type="Pfam" id="PF00072">
    <property type="entry name" value="Response_reg"/>
    <property type="match status" value="1"/>
</dbReference>
<keyword evidence="1 6" id="KW-0597">Phosphoprotein</keyword>
<dbReference type="Pfam" id="PF00196">
    <property type="entry name" value="GerE"/>
    <property type="match status" value="1"/>
</dbReference>
<evidence type="ECO:0000313" key="10">
    <source>
        <dbReference type="Proteomes" id="UP000468943"/>
    </source>
</evidence>
<sequence length="206" mass="22925">MSMTNYPIYVVDDDPSVRRSIGFLLRTSGRNVQTFDNGTELLNHVDKLEPGCILMDVRMPGPDGIEVQEEIDRRGIRLPIVVMTGHGDIDLAVKAMKAGAVDFIEKPFDKPVVLAAIEEASRRLDDSGRRSVMREEARARLMPLTSREYEVLEGLVKGHPNKTIGYDLGISPRTVEIHRANLMAKLEVRNLSDLLRVAFSAGVGEE</sequence>
<dbReference type="InterPro" id="IPR001789">
    <property type="entry name" value="Sig_transdc_resp-reg_receiver"/>
</dbReference>
<dbReference type="CDD" id="cd06170">
    <property type="entry name" value="LuxR_C_like"/>
    <property type="match status" value="1"/>
</dbReference>
<dbReference type="EMBL" id="WTYS01000001">
    <property type="protein sequence ID" value="MXO57278.1"/>
    <property type="molecule type" value="Genomic_DNA"/>
</dbReference>
<keyword evidence="3" id="KW-0805">Transcription regulation</keyword>
<dbReference type="OrthoDB" id="9782655at2"/>
<evidence type="ECO:0000313" key="9">
    <source>
        <dbReference type="EMBL" id="MXO57278.1"/>
    </source>
</evidence>
<dbReference type="Gene3D" id="1.10.10.10">
    <property type="entry name" value="Winged helix-like DNA-binding domain superfamily/Winged helix DNA-binding domain"/>
    <property type="match status" value="1"/>
</dbReference>
<dbReference type="GO" id="GO:0003677">
    <property type="term" value="F:DNA binding"/>
    <property type="evidence" value="ECO:0007669"/>
    <property type="project" value="UniProtKB-KW"/>
</dbReference>
<keyword evidence="4" id="KW-0238">DNA-binding</keyword>
<dbReference type="InterPro" id="IPR011006">
    <property type="entry name" value="CheY-like_superfamily"/>
</dbReference>
<reference evidence="9 10" key="1">
    <citation type="submission" date="2019-12" db="EMBL/GenBank/DDBJ databases">
        <title>Genomic-based taxomic classification of the family Erythrobacteraceae.</title>
        <authorList>
            <person name="Xu L."/>
        </authorList>
    </citation>
    <scope>NUCLEOTIDE SEQUENCE [LARGE SCALE GENOMIC DNA]</scope>
    <source>
        <strain evidence="9 10">JCM 17802</strain>
    </source>
</reference>
<dbReference type="PROSITE" id="PS50110">
    <property type="entry name" value="RESPONSE_REGULATORY"/>
    <property type="match status" value="1"/>
</dbReference>
<dbReference type="Proteomes" id="UP000468943">
    <property type="component" value="Unassembled WGS sequence"/>
</dbReference>
<accession>A0A6I4SPH1</accession>
<keyword evidence="5" id="KW-0804">Transcription</keyword>
<feature type="domain" description="HTH luxR-type" evidence="7">
    <location>
        <begin position="137"/>
        <end position="202"/>
    </location>
</feature>